<gene>
    <name evidence="2" type="ORF">SO802_024684</name>
</gene>
<keyword evidence="3" id="KW-1185">Reference proteome</keyword>
<sequence>MAVDASGVNPSASALVAFGVDRDEDKWESETSASLVSSSDDETKRRYPQYRPPESFSKVHFELEMQFATKKDVMDAIKLYSVFKGVLVKFKKNDKARVRVKCIDRCPFELYCGRMKNEDTWIVKKLNPEHNCGRRLRNRFASSNWLGKHLVDDVRNDPNVKMSIIKDRVVNKFKGLTQMFDELMLGVDH</sequence>
<comment type="caution">
    <text evidence="2">The sequence shown here is derived from an EMBL/GenBank/DDBJ whole genome shotgun (WGS) entry which is preliminary data.</text>
</comment>
<proteinExistence type="predicted"/>
<name>A0AAW2C9I0_9ROSI</name>
<dbReference type="EMBL" id="JAZDWU010000008">
    <property type="protein sequence ID" value="KAK9994981.1"/>
    <property type="molecule type" value="Genomic_DNA"/>
</dbReference>
<organism evidence="2 3">
    <name type="scientific">Lithocarpus litseifolius</name>
    <dbReference type="NCBI Taxonomy" id="425828"/>
    <lineage>
        <taxon>Eukaryota</taxon>
        <taxon>Viridiplantae</taxon>
        <taxon>Streptophyta</taxon>
        <taxon>Embryophyta</taxon>
        <taxon>Tracheophyta</taxon>
        <taxon>Spermatophyta</taxon>
        <taxon>Magnoliopsida</taxon>
        <taxon>eudicotyledons</taxon>
        <taxon>Gunneridae</taxon>
        <taxon>Pentapetalae</taxon>
        <taxon>rosids</taxon>
        <taxon>fabids</taxon>
        <taxon>Fagales</taxon>
        <taxon>Fagaceae</taxon>
        <taxon>Lithocarpus</taxon>
    </lineage>
</organism>
<dbReference type="AlphaFoldDB" id="A0AAW2C9I0"/>
<evidence type="ECO:0000256" key="1">
    <source>
        <dbReference type="SAM" id="MobiDB-lite"/>
    </source>
</evidence>
<accession>A0AAW2C9I0</accession>
<protein>
    <recommendedName>
        <fullName evidence="4">Transposase MuDR plant domain-containing protein</fullName>
    </recommendedName>
</protein>
<feature type="region of interest" description="Disordered" evidence="1">
    <location>
        <begin position="28"/>
        <end position="50"/>
    </location>
</feature>
<reference evidence="2 3" key="1">
    <citation type="submission" date="2024-01" db="EMBL/GenBank/DDBJ databases">
        <title>A telomere-to-telomere, gap-free genome of sweet tea (Lithocarpus litseifolius).</title>
        <authorList>
            <person name="Zhou J."/>
        </authorList>
    </citation>
    <scope>NUCLEOTIDE SEQUENCE [LARGE SCALE GENOMIC DNA]</scope>
    <source>
        <strain evidence="2">Zhou-2022a</strain>
        <tissue evidence="2">Leaf</tissue>
    </source>
</reference>
<dbReference type="Proteomes" id="UP001459277">
    <property type="component" value="Unassembled WGS sequence"/>
</dbReference>
<evidence type="ECO:0000313" key="3">
    <source>
        <dbReference type="Proteomes" id="UP001459277"/>
    </source>
</evidence>
<dbReference type="PANTHER" id="PTHR31973:SF187">
    <property type="entry name" value="MUTATOR TRANSPOSASE MUDRA PROTEIN"/>
    <property type="match status" value="1"/>
</dbReference>
<dbReference type="PANTHER" id="PTHR31973">
    <property type="entry name" value="POLYPROTEIN, PUTATIVE-RELATED"/>
    <property type="match status" value="1"/>
</dbReference>
<evidence type="ECO:0008006" key="4">
    <source>
        <dbReference type="Google" id="ProtNLM"/>
    </source>
</evidence>
<evidence type="ECO:0000313" key="2">
    <source>
        <dbReference type="EMBL" id="KAK9994981.1"/>
    </source>
</evidence>